<reference evidence="4" key="1">
    <citation type="submission" date="2023-07" db="EMBL/GenBank/DDBJ databases">
        <title>30 novel species of actinomycetes from the DSMZ collection.</title>
        <authorList>
            <person name="Nouioui I."/>
        </authorList>
    </citation>
    <scope>NUCLEOTIDE SEQUENCE [LARGE SCALE GENOMIC DNA]</scope>
    <source>
        <strain evidence="4">DSM 40932</strain>
    </source>
</reference>
<feature type="region of interest" description="Disordered" evidence="1">
    <location>
        <begin position="212"/>
        <end position="242"/>
    </location>
</feature>
<keyword evidence="2" id="KW-0472">Membrane</keyword>
<keyword evidence="4" id="KW-1185">Reference proteome</keyword>
<dbReference type="Proteomes" id="UP001180556">
    <property type="component" value="Unassembled WGS sequence"/>
</dbReference>
<sequence length="541" mass="58070">MGVNGETVLNSARYQAAKPCGRELFTLSGRGNGDPSDGTGAVYAGPAGRAVDRTDSRERAVLMRAFTTANTQLAAAQAELGAGTAKVIRSAERARGGIEAVERLTLGRSPARARRSVRRLELAHAMDGPEDLRQSSALWRKVILPLCLVTSAVFEAAFMASIVRQVMNVGRGSWEWWLAFLPGMGITVCLLAAGTLLAESVFRFRTRADRKPERRRTGRRSAVTGRWTREGPPTEKRAETDLPWPNMTAPALLTVGLLAMVAVWAYLRTARTAADHPHVAEYRPAVVVLLLTLSASAVLAKVLAHNPYAERAERARKATEKTEDSAVKLLKAAREDLALHAASWSALRSATVLAENRAHHTLDDACIALVEERARTGAAGGFDFPLGMTVWPYPEDDERTGPTPADTLPRLRLEQLDEIREVLETNAPSKLHDRLERVAERLNSQWREEDDDTDVQESGVQEPGAGEPEAAESGVGRPEAAESGVGRPEAAESGVGRPEAAESGVGRPEAAESGVGEPAVRDGADERLPEQPAGPGTGGPV</sequence>
<feature type="region of interest" description="Disordered" evidence="1">
    <location>
        <begin position="27"/>
        <end position="48"/>
    </location>
</feature>
<feature type="transmembrane region" description="Helical" evidence="2">
    <location>
        <begin position="286"/>
        <end position="304"/>
    </location>
</feature>
<feature type="compositionally biased region" description="Low complexity" evidence="1">
    <location>
        <begin position="462"/>
        <end position="472"/>
    </location>
</feature>
<name>A0ABU2W2W9_9ACTN</name>
<feature type="region of interest" description="Disordered" evidence="1">
    <location>
        <begin position="443"/>
        <end position="541"/>
    </location>
</feature>
<keyword evidence="2" id="KW-1133">Transmembrane helix</keyword>
<dbReference type="EMBL" id="JAVRFG010000020">
    <property type="protein sequence ID" value="MDT0492198.1"/>
    <property type="molecule type" value="Genomic_DNA"/>
</dbReference>
<evidence type="ECO:0000256" key="2">
    <source>
        <dbReference type="SAM" id="Phobius"/>
    </source>
</evidence>
<accession>A0ABU2W2W9</accession>
<feature type="compositionally biased region" description="Basic and acidic residues" evidence="1">
    <location>
        <begin position="227"/>
        <end position="240"/>
    </location>
</feature>
<protein>
    <submittedName>
        <fullName evidence="3">Uncharacterized protein</fullName>
    </submittedName>
</protein>
<proteinExistence type="predicted"/>
<feature type="compositionally biased region" description="Basic and acidic residues" evidence="1">
    <location>
        <begin position="519"/>
        <end position="529"/>
    </location>
</feature>
<feature type="transmembrane region" description="Helical" evidence="2">
    <location>
        <begin position="247"/>
        <end position="266"/>
    </location>
</feature>
<organism evidence="3 4">
    <name type="scientific">Streptomyces stephensoniae</name>
    <dbReference type="NCBI Taxonomy" id="3375367"/>
    <lineage>
        <taxon>Bacteria</taxon>
        <taxon>Bacillati</taxon>
        <taxon>Actinomycetota</taxon>
        <taxon>Actinomycetes</taxon>
        <taxon>Kitasatosporales</taxon>
        <taxon>Streptomycetaceae</taxon>
        <taxon>Streptomyces</taxon>
    </lineage>
</organism>
<gene>
    <name evidence="3" type="ORF">RM717_16950</name>
</gene>
<feature type="transmembrane region" description="Helical" evidence="2">
    <location>
        <begin position="142"/>
        <end position="164"/>
    </location>
</feature>
<comment type="caution">
    <text evidence="3">The sequence shown here is derived from an EMBL/GenBank/DDBJ whole genome shotgun (WGS) entry which is preliminary data.</text>
</comment>
<evidence type="ECO:0000313" key="3">
    <source>
        <dbReference type="EMBL" id="MDT0492198.1"/>
    </source>
</evidence>
<keyword evidence="2" id="KW-0812">Transmembrane</keyword>
<evidence type="ECO:0000313" key="4">
    <source>
        <dbReference type="Proteomes" id="UP001180556"/>
    </source>
</evidence>
<feature type="transmembrane region" description="Helical" evidence="2">
    <location>
        <begin position="176"/>
        <end position="198"/>
    </location>
</feature>
<dbReference type="RefSeq" id="WP_311600635.1">
    <property type="nucleotide sequence ID" value="NZ_JAVRFG010000020.1"/>
</dbReference>
<evidence type="ECO:0000256" key="1">
    <source>
        <dbReference type="SAM" id="MobiDB-lite"/>
    </source>
</evidence>